<gene>
    <name evidence="4" type="ORF">ENX16_06685</name>
</gene>
<dbReference type="PANTHER" id="PTHR22939:SF129">
    <property type="entry name" value="SERINE PROTEASE HTRA2, MITOCHONDRIAL"/>
    <property type="match status" value="1"/>
</dbReference>
<dbReference type="Pfam" id="PF13180">
    <property type="entry name" value="PDZ_2"/>
    <property type="match status" value="1"/>
</dbReference>
<comment type="similarity">
    <text evidence="1">Belongs to the peptidase S1C family.</text>
</comment>
<name>A0A7V3V0J2_UNCW3</name>
<feature type="domain" description="PDZ" evidence="3">
    <location>
        <begin position="29"/>
        <end position="84"/>
    </location>
</feature>
<dbReference type="SUPFAM" id="SSF50156">
    <property type="entry name" value="PDZ domain-like"/>
    <property type="match status" value="1"/>
</dbReference>
<comment type="caution">
    <text evidence="4">The sequence shown here is derived from an EMBL/GenBank/DDBJ whole genome shotgun (WGS) entry which is preliminary data.</text>
</comment>
<dbReference type="EMBL" id="DTMZ01000165">
    <property type="protein sequence ID" value="HGD13742.1"/>
    <property type="molecule type" value="Genomic_DNA"/>
</dbReference>
<organism evidence="4">
    <name type="scientific">candidate division WOR-3 bacterium</name>
    <dbReference type="NCBI Taxonomy" id="2052148"/>
    <lineage>
        <taxon>Bacteria</taxon>
        <taxon>Bacteria division WOR-3</taxon>
    </lineage>
</organism>
<dbReference type="SMART" id="SM00228">
    <property type="entry name" value="PDZ"/>
    <property type="match status" value="1"/>
</dbReference>
<evidence type="ECO:0000259" key="3">
    <source>
        <dbReference type="PROSITE" id="PS50106"/>
    </source>
</evidence>
<keyword evidence="2" id="KW-0175">Coiled coil</keyword>
<protein>
    <submittedName>
        <fullName evidence="4">PDZ domain-containing protein</fullName>
    </submittedName>
</protein>
<dbReference type="AlphaFoldDB" id="A0A7V3V0J2"/>
<evidence type="ECO:0000256" key="1">
    <source>
        <dbReference type="ARBA" id="ARBA00010541"/>
    </source>
</evidence>
<reference evidence="4" key="1">
    <citation type="journal article" date="2020" name="mSystems">
        <title>Genome- and Community-Level Interaction Insights into Carbon Utilization and Element Cycling Functions of Hydrothermarchaeota in Hydrothermal Sediment.</title>
        <authorList>
            <person name="Zhou Z."/>
            <person name="Liu Y."/>
            <person name="Xu W."/>
            <person name="Pan J."/>
            <person name="Luo Z.H."/>
            <person name="Li M."/>
        </authorList>
    </citation>
    <scope>NUCLEOTIDE SEQUENCE [LARGE SCALE GENOMIC DNA]</scope>
    <source>
        <strain evidence="4">SpSt-914</strain>
    </source>
</reference>
<accession>A0A7V3V0J2</accession>
<evidence type="ECO:0000313" key="4">
    <source>
        <dbReference type="EMBL" id="HGD13742.1"/>
    </source>
</evidence>
<proteinExistence type="inferred from homology"/>
<dbReference type="PANTHER" id="PTHR22939">
    <property type="entry name" value="SERINE PROTEASE FAMILY S1C HTRA-RELATED"/>
    <property type="match status" value="1"/>
</dbReference>
<dbReference type="InterPro" id="IPR001478">
    <property type="entry name" value="PDZ"/>
</dbReference>
<evidence type="ECO:0000256" key="2">
    <source>
        <dbReference type="SAM" id="Coils"/>
    </source>
</evidence>
<dbReference type="Gene3D" id="2.30.42.10">
    <property type="match status" value="1"/>
</dbReference>
<dbReference type="PROSITE" id="PS50106">
    <property type="entry name" value="PDZ"/>
    <property type="match status" value="1"/>
</dbReference>
<sequence>MVKITKIAIIAVILFLPVYGEAGKDSTVGWLGVVIEELSPAMQAALGVDYGVLIAEVVENSPAAAAGLQMGDVIMTLDRVKVNGAEELQDLVKGRPGQEVEIGYLRRQKQKTVLVRLGRRIIKKQRGPTFSPDLPDLPRRLERTLKKTLRRFQLDHDIYQETVDSLRQQILELQRQLQELQQRLQKRSNP</sequence>
<dbReference type="InterPro" id="IPR036034">
    <property type="entry name" value="PDZ_sf"/>
</dbReference>
<feature type="coiled-coil region" evidence="2">
    <location>
        <begin position="149"/>
        <end position="183"/>
    </location>
</feature>